<feature type="transmembrane region" description="Helical" evidence="5">
    <location>
        <begin position="273"/>
        <end position="294"/>
    </location>
</feature>
<evidence type="ECO:0000313" key="8">
    <source>
        <dbReference type="Proteomes" id="UP000006804"/>
    </source>
</evidence>
<protein>
    <submittedName>
        <fullName evidence="7">ABC-2 type transporter</fullName>
    </submittedName>
</protein>
<evidence type="ECO:0000256" key="4">
    <source>
        <dbReference type="ARBA" id="ARBA00023136"/>
    </source>
</evidence>
<dbReference type="HOGENOM" id="CLU_039483_0_0_0"/>
<keyword evidence="8" id="KW-1185">Reference proteome</keyword>
<name>F7YVE8_9THEM</name>
<evidence type="ECO:0000256" key="1">
    <source>
        <dbReference type="ARBA" id="ARBA00004141"/>
    </source>
</evidence>
<feature type="transmembrane region" description="Helical" evidence="5">
    <location>
        <begin position="234"/>
        <end position="261"/>
    </location>
</feature>
<accession>F7YVE8</accession>
<dbReference type="KEGG" id="tta:Theth_0356"/>
<dbReference type="PANTHER" id="PTHR43027:SF2">
    <property type="entry name" value="TRANSPORT PERMEASE PROTEIN"/>
    <property type="match status" value="1"/>
</dbReference>
<dbReference type="InterPro" id="IPR047817">
    <property type="entry name" value="ABC2_TM_bact-type"/>
</dbReference>
<dbReference type="InterPro" id="IPR052902">
    <property type="entry name" value="ABC-2_transporter"/>
</dbReference>
<comment type="subcellular location">
    <subcellularLocation>
        <location evidence="1">Membrane</location>
        <topology evidence="1">Multi-pass membrane protein</topology>
    </subcellularLocation>
</comment>
<keyword evidence="2 5" id="KW-0812">Transmembrane</keyword>
<evidence type="ECO:0000256" key="3">
    <source>
        <dbReference type="ARBA" id="ARBA00022989"/>
    </source>
</evidence>
<evidence type="ECO:0000259" key="6">
    <source>
        <dbReference type="PROSITE" id="PS51012"/>
    </source>
</evidence>
<feature type="transmembrane region" description="Helical" evidence="5">
    <location>
        <begin position="362"/>
        <end position="381"/>
    </location>
</feature>
<feature type="transmembrane region" description="Helical" evidence="5">
    <location>
        <begin position="300"/>
        <end position="322"/>
    </location>
</feature>
<gene>
    <name evidence="7" type="ORF">Theth_0356</name>
</gene>
<evidence type="ECO:0000256" key="5">
    <source>
        <dbReference type="SAM" id="Phobius"/>
    </source>
</evidence>
<dbReference type="GO" id="GO:0140359">
    <property type="term" value="F:ABC-type transporter activity"/>
    <property type="evidence" value="ECO:0007669"/>
    <property type="project" value="InterPro"/>
</dbReference>
<dbReference type="Gene3D" id="3.40.1710.10">
    <property type="entry name" value="abc type-2 transporter like domain"/>
    <property type="match status" value="1"/>
</dbReference>
<feature type="domain" description="ABC transmembrane type-2" evidence="6">
    <location>
        <begin position="138"/>
        <end position="380"/>
    </location>
</feature>
<keyword evidence="4 5" id="KW-0472">Membrane</keyword>
<sequence precursor="true">MKIFKFAKAIFLNETREFNGIFWSFIFPLILFFILVSVFSGMYSENPSSINFRLGLVWNESPAGFGKILDEVLAQLNPEPFSINRFQSIEEAIDALKKGKIDCILNVPSGFNAAMFRALFAQSPAKVELYKISNTFESSLATQILENVLQQIDLEMGRQSFARLNRPYEEFVIQSIPVQRQASKFNYNNYIFPGIILMAILSIGIFNLSLNLIYNRTEGVNKRIYTTPTNGLQYFFSMILSFTFMMIISAVLVYSVGLTIFKVDKSVLSLDFIVRLIFSMLVSLSFGMMIASFFKKFSTAMVFCQISYQLLMFLGGLYFPVLNFGMPKIMNYIALSLPTTYLVENLRTVIGQSPYNFSSIQLWGVPAIWLIAGLVVFLLNFRKVMSYE</sequence>
<evidence type="ECO:0000313" key="7">
    <source>
        <dbReference type="EMBL" id="AEH50451.1"/>
    </source>
</evidence>
<dbReference type="RefSeq" id="WP_013931674.1">
    <property type="nucleotide sequence ID" value="NC_015707.1"/>
</dbReference>
<dbReference type="PANTHER" id="PTHR43027">
    <property type="entry name" value="DOXORUBICIN RESISTANCE ABC TRANSPORTER PERMEASE PROTEIN DRRC-RELATED"/>
    <property type="match status" value="1"/>
</dbReference>
<evidence type="ECO:0000256" key="2">
    <source>
        <dbReference type="ARBA" id="ARBA00022692"/>
    </source>
</evidence>
<organism evidence="7 8">
    <name type="scientific">Pseudothermotoga thermarum DSM 5069</name>
    <dbReference type="NCBI Taxonomy" id="688269"/>
    <lineage>
        <taxon>Bacteria</taxon>
        <taxon>Thermotogati</taxon>
        <taxon>Thermotogota</taxon>
        <taxon>Thermotogae</taxon>
        <taxon>Thermotogales</taxon>
        <taxon>Thermotogaceae</taxon>
        <taxon>Pseudothermotoga</taxon>
    </lineage>
</organism>
<feature type="transmembrane region" description="Helical" evidence="5">
    <location>
        <begin position="190"/>
        <end position="214"/>
    </location>
</feature>
<dbReference type="PATRIC" id="fig|688269.3.peg.367"/>
<dbReference type="PROSITE" id="PS51012">
    <property type="entry name" value="ABC_TM2"/>
    <property type="match status" value="1"/>
</dbReference>
<feature type="transmembrane region" description="Helical" evidence="5">
    <location>
        <begin position="20"/>
        <end position="43"/>
    </location>
</feature>
<dbReference type="eggNOG" id="COG0842">
    <property type="taxonomic scope" value="Bacteria"/>
</dbReference>
<dbReference type="STRING" id="688269.Theth_0356"/>
<dbReference type="Proteomes" id="UP000006804">
    <property type="component" value="Chromosome"/>
</dbReference>
<proteinExistence type="predicted"/>
<keyword evidence="3 5" id="KW-1133">Transmembrane helix</keyword>
<dbReference type="AlphaFoldDB" id="F7YVE8"/>
<dbReference type="InterPro" id="IPR013525">
    <property type="entry name" value="ABC2_TM"/>
</dbReference>
<dbReference type="OrthoDB" id="9771950at2"/>
<reference evidence="7 8" key="1">
    <citation type="submission" date="2010-11" db="EMBL/GenBank/DDBJ databases">
        <title>The complete genome of Thermotoga thermarum DSM 5069.</title>
        <authorList>
            <consortium name="US DOE Joint Genome Institute (JGI-PGF)"/>
            <person name="Lucas S."/>
            <person name="Copeland A."/>
            <person name="Lapidus A."/>
            <person name="Bruce D."/>
            <person name="Goodwin L."/>
            <person name="Pitluck S."/>
            <person name="Kyrpides N."/>
            <person name="Mavromatis K."/>
            <person name="Ivanova N."/>
            <person name="Zeytun A."/>
            <person name="Brettin T."/>
            <person name="Detter J.C."/>
            <person name="Tapia R."/>
            <person name="Han C."/>
            <person name="Land M."/>
            <person name="Hauser L."/>
            <person name="Markowitz V."/>
            <person name="Cheng J.-F."/>
            <person name="Hugenholtz P."/>
            <person name="Woyke T."/>
            <person name="Wu D."/>
            <person name="Spring S."/>
            <person name="Schroeder M."/>
            <person name="Brambilla E."/>
            <person name="Klenk H.-P."/>
            <person name="Eisen J.A."/>
        </authorList>
    </citation>
    <scope>NUCLEOTIDE SEQUENCE [LARGE SCALE GENOMIC DNA]</scope>
    <source>
        <strain evidence="7 8">DSM 5069</strain>
    </source>
</reference>
<dbReference type="GO" id="GO:0016020">
    <property type="term" value="C:membrane"/>
    <property type="evidence" value="ECO:0007669"/>
    <property type="project" value="UniProtKB-SubCell"/>
</dbReference>
<dbReference type="EMBL" id="CP002351">
    <property type="protein sequence ID" value="AEH50451.1"/>
    <property type="molecule type" value="Genomic_DNA"/>
</dbReference>
<dbReference type="Pfam" id="PF12698">
    <property type="entry name" value="ABC2_membrane_3"/>
    <property type="match status" value="1"/>
</dbReference>